<proteinExistence type="predicted"/>
<comment type="caution">
    <text evidence="1">The sequence shown here is derived from an EMBL/GenBank/DDBJ whole genome shotgun (WGS) entry which is preliminary data.</text>
</comment>
<dbReference type="EMBL" id="JBHLSV010000005">
    <property type="protein sequence ID" value="MFC0673549.1"/>
    <property type="molecule type" value="Genomic_DNA"/>
</dbReference>
<evidence type="ECO:0000313" key="1">
    <source>
        <dbReference type="EMBL" id="MFC0673549.1"/>
    </source>
</evidence>
<reference evidence="1 2" key="1">
    <citation type="submission" date="2024-09" db="EMBL/GenBank/DDBJ databases">
        <authorList>
            <person name="Sun Q."/>
            <person name="Mori K."/>
        </authorList>
    </citation>
    <scope>NUCLEOTIDE SEQUENCE [LARGE SCALE GENOMIC DNA]</scope>
    <source>
        <strain evidence="1 2">CICC 10874</strain>
    </source>
</reference>
<dbReference type="RefSeq" id="WP_376979198.1">
    <property type="nucleotide sequence ID" value="NZ_JBHLSV010000005.1"/>
</dbReference>
<name>A0ABV6R992_9MICO</name>
<accession>A0ABV6R992</accession>
<dbReference type="NCBIfam" id="TIGR01725">
    <property type="entry name" value="phge_HK97_gp10"/>
    <property type="match status" value="1"/>
</dbReference>
<dbReference type="Proteomes" id="UP001589793">
    <property type="component" value="Unassembled WGS sequence"/>
</dbReference>
<keyword evidence="2" id="KW-1185">Reference proteome</keyword>
<organism evidence="1 2">
    <name type="scientific">Brachybacterium hainanense</name>
    <dbReference type="NCBI Taxonomy" id="1541174"/>
    <lineage>
        <taxon>Bacteria</taxon>
        <taxon>Bacillati</taxon>
        <taxon>Actinomycetota</taxon>
        <taxon>Actinomycetes</taxon>
        <taxon>Micrococcales</taxon>
        <taxon>Dermabacteraceae</taxon>
        <taxon>Brachybacterium</taxon>
    </lineage>
</organism>
<evidence type="ECO:0000313" key="2">
    <source>
        <dbReference type="Proteomes" id="UP001589793"/>
    </source>
</evidence>
<gene>
    <name evidence="1" type="ORF">ACFFF6_06225</name>
</gene>
<dbReference type="InterPro" id="IPR010064">
    <property type="entry name" value="HK97-gp10_tail"/>
</dbReference>
<dbReference type="Pfam" id="PF04883">
    <property type="entry name" value="HK97-gp10_like"/>
    <property type="match status" value="1"/>
</dbReference>
<protein>
    <submittedName>
        <fullName evidence="1">HK97-gp10 family putative phage morphogenesis protein</fullName>
    </submittedName>
</protein>
<sequence>MTTDGSAEFEIAARQFGAAAREVMPRAREAMKKALNDIRAGAQARAPVDTGALRNSITTATQGNQDYAIGEVGPTVNYGGFVENGASQQRAQPYLRPATDAVIPGYEAALTRLGAEIIGGS</sequence>